<dbReference type="InterPro" id="IPR036866">
    <property type="entry name" value="RibonucZ/Hydroxyglut_hydro"/>
</dbReference>
<dbReference type="SMART" id="SM00849">
    <property type="entry name" value="Lactamase_B"/>
    <property type="match status" value="1"/>
</dbReference>
<dbReference type="InterPro" id="IPR001279">
    <property type="entry name" value="Metallo-B-lactamas"/>
</dbReference>
<dbReference type="Proteomes" id="UP000501179">
    <property type="component" value="Chromosome"/>
</dbReference>
<feature type="domain" description="Metallo-beta-lactamase" evidence="1">
    <location>
        <begin position="7"/>
        <end position="176"/>
    </location>
</feature>
<protein>
    <submittedName>
        <fullName evidence="2">MBL fold metallo-hydrolase</fullName>
    </submittedName>
</protein>
<evidence type="ECO:0000313" key="2">
    <source>
        <dbReference type="EMBL" id="QIQ06155.1"/>
    </source>
</evidence>
<dbReference type="RefSeq" id="WP_167034958.1">
    <property type="nucleotide sequence ID" value="NZ_CP050177.1"/>
</dbReference>
<keyword evidence="2" id="KW-0378">Hydrolase</keyword>
<proteinExistence type="predicted"/>
<gene>
    <name evidence="2" type="ORF">HA039_31005</name>
</gene>
<dbReference type="InterPro" id="IPR050114">
    <property type="entry name" value="UPF0173_UPF0282_UlaG_hydrolase"/>
</dbReference>
<evidence type="ECO:0000313" key="3">
    <source>
        <dbReference type="Proteomes" id="UP000501179"/>
    </source>
</evidence>
<accession>A0A6G9H6I7</accession>
<dbReference type="KEGG" id="slia:HA039_31005"/>
<name>A0A6G9H6I7_9ACTN</name>
<sequence>MKLTKYAHACVALEKDGVTLVLDPGKYTPEAKEAVAGAAGVLVTHDHADHFDAELLTAALDARPDLLVFAPAAVAEQLGEHGGRVRAVASGDTFTVGGFSVAVDGERHAVIHPDIPRADNVGFLVDGTVFHPGDSYHVPDVAVETLLLPTSGPWTKLSEAADYVRAVKPERVVQIHELLLSELGQQSTAAILGEGGLTGKPLTILAPGESLTV</sequence>
<dbReference type="EMBL" id="CP050177">
    <property type="protein sequence ID" value="QIQ06155.1"/>
    <property type="molecule type" value="Genomic_DNA"/>
</dbReference>
<dbReference type="Gene3D" id="3.60.15.10">
    <property type="entry name" value="Ribonuclease Z/Hydroxyacylglutathione hydrolase-like"/>
    <property type="match status" value="1"/>
</dbReference>
<dbReference type="GO" id="GO:0016787">
    <property type="term" value="F:hydrolase activity"/>
    <property type="evidence" value="ECO:0007669"/>
    <property type="project" value="UniProtKB-KW"/>
</dbReference>
<organism evidence="2 3">
    <name type="scientific">Streptomyces liangshanensis</name>
    <dbReference type="NCBI Taxonomy" id="2717324"/>
    <lineage>
        <taxon>Bacteria</taxon>
        <taxon>Bacillati</taxon>
        <taxon>Actinomycetota</taxon>
        <taxon>Actinomycetes</taxon>
        <taxon>Kitasatosporales</taxon>
        <taxon>Streptomycetaceae</taxon>
        <taxon>Streptomyces</taxon>
    </lineage>
</organism>
<dbReference type="PANTHER" id="PTHR43546">
    <property type="entry name" value="UPF0173 METAL-DEPENDENT HYDROLASE MJ1163-RELATED"/>
    <property type="match status" value="1"/>
</dbReference>
<dbReference type="PANTHER" id="PTHR43546:SF3">
    <property type="entry name" value="UPF0173 METAL-DEPENDENT HYDROLASE MJ1163"/>
    <property type="match status" value="1"/>
</dbReference>
<evidence type="ECO:0000259" key="1">
    <source>
        <dbReference type="SMART" id="SM00849"/>
    </source>
</evidence>
<dbReference type="Pfam" id="PF13483">
    <property type="entry name" value="Lactamase_B_3"/>
    <property type="match status" value="1"/>
</dbReference>
<dbReference type="AlphaFoldDB" id="A0A6G9H6I7"/>
<dbReference type="SUPFAM" id="SSF56281">
    <property type="entry name" value="Metallo-hydrolase/oxidoreductase"/>
    <property type="match status" value="1"/>
</dbReference>
<reference evidence="2 3" key="1">
    <citation type="submission" date="2020-03" db="EMBL/GenBank/DDBJ databases">
        <title>A novel species.</title>
        <authorList>
            <person name="Gao J."/>
        </authorList>
    </citation>
    <scope>NUCLEOTIDE SEQUENCE [LARGE SCALE GENOMIC DNA]</scope>
    <source>
        <strain evidence="2 3">QMT-12</strain>
    </source>
</reference>
<keyword evidence="3" id="KW-1185">Reference proteome</keyword>